<dbReference type="Gene3D" id="1.10.287.950">
    <property type="entry name" value="Methyl-accepting chemotaxis protein"/>
    <property type="match status" value="1"/>
</dbReference>
<dbReference type="Proteomes" id="UP001220509">
    <property type="component" value="Chromosome"/>
</dbReference>
<evidence type="ECO:0000256" key="1">
    <source>
        <dbReference type="ARBA" id="ARBA00023224"/>
    </source>
</evidence>
<accession>A0AAX3M5A5</accession>
<evidence type="ECO:0000256" key="2">
    <source>
        <dbReference type="PROSITE-ProRule" id="PRU00284"/>
    </source>
</evidence>
<reference evidence="4 5" key="1">
    <citation type="submission" date="2023-02" db="EMBL/GenBank/DDBJ databases">
        <title>Genome sequence of Paenibacillus kyungheensis KACC 18744.</title>
        <authorList>
            <person name="Kim S."/>
            <person name="Heo J."/>
            <person name="Kwon S.-W."/>
        </authorList>
    </citation>
    <scope>NUCLEOTIDE SEQUENCE [LARGE SCALE GENOMIC DNA]</scope>
    <source>
        <strain evidence="4 5">KACC 18744</strain>
    </source>
</reference>
<name>A0AAX3M5A5_9BACL</name>
<evidence type="ECO:0000313" key="4">
    <source>
        <dbReference type="EMBL" id="WCT57312.1"/>
    </source>
</evidence>
<gene>
    <name evidence="4" type="ORF">PQ456_07340</name>
</gene>
<dbReference type="PANTHER" id="PTHR32089:SF112">
    <property type="entry name" value="LYSOZYME-LIKE PROTEIN-RELATED"/>
    <property type="match status" value="1"/>
</dbReference>
<evidence type="ECO:0000259" key="3">
    <source>
        <dbReference type="PROSITE" id="PS50111"/>
    </source>
</evidence>
<proteinExistence type="predicted"/>
<dbReference type="InterPro" id="IPR004089">
    <property type="entry name" value="MCPsignal_dom"/>
</dbReference>
<dbReference type="GO" id="GO:0016020">
    <property type="term" value="C:membrane"/>
    <property type="evidence" value="ECO:0007669"/>
    <property type="project" value="InterPro"/>
</dbReference>
<dbReference type="SMART" id="SM00283">
    <property type="entry name" value="MA"/>
    <property type="match status" value="1"/>
</dbReference>
<evidence type="ECO:0000313" key="5">
    <source>
        <dbReference type="Proteomes" id="UP001220509"/>
    </source>
</evidence>
<dbReference type="Pfam" id="PF00015">
    <property type="entry name" value="MCPsignal"/>
    <property type="match status" value="1"/>
</dbReference>
<protein>
    <submittedName>
        <fullName evidence="4">Methyl-accepting chemotaxis protein</fullName>
    </submittedName>
</protein>
<dbReference type="InterPro" id="IPR046342">
    <property type="entry name" value="CBS_dom_sf"/>
</dbReference>
<organism evidence="4 5">
    <name type="scientific">Paenibacillus kyungheensis</name>
    <dbReference type="NCBI Taxonomy" id="1452732"/>
    <lineage>
        <taxon>Bacteria</taxon>
        <taxon>Bacillati</taxon>
        <taxon>Bacillota</taxon>
        <taxon>Bacilli</taxon>
        <taxon>Bacillales</taxon>
        <taxon>Paenibacillaceae</taxon>
        <taxon>Paenibacillus</taxon>
    </lineage>
</organism>
<dbReference type="PANTHER" id="PTHR32089">
    <property type="entry name" value="METHYL-ACCEPTING CHEMOTAXIS PROTEIN MCPB"/>
    <property type="match status" value="1"/>
</dbReference>
<dbReference type="SUPFAM" id="SSF58104">
    <property type="entry name" value="Methyl-accepting chemotaxis protein (MCP) signaling domain"/>
    <property type="match status" value="1"/>
</dbReference>
<keyword evidence="1 2" id="KW-0807">Transducer</keyword>
<dbReference type="KEGG" id="pka:PQ456_07340"/>
<dbReference type="RefSeq" id="WP_273615535.1">
    <property type="nucleotide sequence ID" value="NZ_CP117416.1"/>
</dbReference>
<dbReference type="AlphaFoldDB" id="A0AAX3M5A5"/>
<sequence length="395" mass="44646">MLDMLIREPEIMQPVDIEKENKQAIIEHVDQIIATEVEPHIHTDAKELRLRHYVITVPAIRAQETCRDTFVRFKRQTHLPCIVLCDEQERPEGLVMREQFYRHMASRFASELYDTRSTVMFSQSNMLVMDIDTEAWIVVDAALAREGDSFYECVVLIDQERLAGIVTIRDIMELSNHLQLATEQRRISSLHDTRQFVEQIGEAVKVVQQAAQASHQELHLMKQQTISGQHDLNQAHQQFQQVQQLVVRQRTLAEQMLDYTGQASKVVHTVTDLAGQSNMLALNASIEAARAKAAGQGFAVVAEEMRKLSSHITTLSTDVNRLLTGLGEMIGQSASSTHTTETVMDQSMIYIQQANQLFGKMTVEAEQASQNAEQLMKSADQADHLTSIVAQALQR</sequence>
<feature type="domain" description="Methyl-accepting transducer" evidence="3">
    <location>
        <begin position="184"/>
        <end position="395"/>
    </location>
</feature>
<dbReference type="GO" id="GO:0007165">
    <property type="term" value="P:signal transduction"/>
    <property type="evidence" value="ECO:0007669"/>
    <property type="project" value="UniProtKB-KW"/>
</dbReference>
<dbReference type="EMBL" id="CP117416">
    <property type="protein sequence ID" value="WCT57312.1"/>
    <property type="molecule type" value="Genomic_DNA"/>
</dbReference>
<dbReference type="Gene3D" id="3.10.580.10">
    <property type="entry name" value="CBS-domain"/>
    <property type="match status" value="1"/>
</dbReference>
<keyword evidence="5" id="KW-1185">Reference proteome</keyword>
<dbReference type="PROSITE" id="PS50111">
    <property type="entry name" value="CHEMOTAXIS_TRANSDUC_2"/>
    <property type="match status" value="1"/>
</dbReference>
<dbReference type="SUPFAM" id="SSF54631">
    <property type="entry name" value="CBS-domain pair"/>
    <property type="match status" value="1"/>
</dbReference>